<dbReference type="OrthoDB" id="9804454at2"/>
<sequence length="365" mass="40319">MSRLFDPLKVGALELPNRVIMAPLTRKRSGVERVPNAMMAEYYRQRAGAGLILSEATSVSPQGVGYWGTPGIWNDAQVQGWQHVTRQVHEADGRIFLQLWHVGRISDPELLDGQLPVAPSAIAAAGHVSGLRPKRPHPIPRALETNEIPGIVEDFRQGAERAKAADFDGVELHAANGYLIDQFLQDKTNKRTDCYGGTVENRARFLLEIADAVTEVWGADRVGVHLRPRGEEHDMGDSNPKAIFGYVADELARRKIAFIFVREIEAEDSLLGEIKRRFGGPVIANELMSKEDGERLIESGHADALAFGRDYIANPDLAERLQQNFPLNTPNKVFGISFGYPDATHAANTYRIGKAPIEESVTFHG</sequence>
<proteinExistence type="inferred from homology"/>
<dbReference type="Pfam" id="PF00724">
    <property type="entry name" value="Oxidored_FMN"/>
    <property type="match status" value="1"/>
</dbReference>
<dbReference type="PANTHER" id="PTHR22893">
    <property type="entry name" value="NADH OXIDOREDUCTASE-RELATED"/>
    <property type="match status" value="1"/>
</dbReference>
<dbReference type="PANTHER" id="PTHR22893:SF98">
    <property type="entry name" value="OXIDOREDUCTASE"/>
    <property type="match status" value="1"/>
</dbReference>
<comment type="cofactor">
    <cofactor evidence="1">
        <name>FMN</name>
        <dbReference type="ChEBI" id="CHEBI:58210"/>
    </cofactor>
</comment>
<evidence type="ECO:0000313" key="6">
    <source>
        <dbReference type="Proteomes" id="UP000186143"/>
    </source>
</evidence>
<evidence type="ECO:0000256" key="1">
    <source>
        <dbReference type="ARBA" id="ARBA00001917"/>
    </source>
</evidence>
<evidence type="ECO:0000256" key="3">
    <source>
        <dbReference type="ARBA" id="ARBA00023002"/>
    </source>
</evidence>
<reference evidence="5 6" key="1">
    <citation type="submission" date="2016-09" db="EMBL/GenBank/DDBJ databases">
        <title>Rhizobium sp. nov., a novel species isolated from the rice rhizosphere.</title>
        <authorList>
            <person name="Zhao J."/>
            <person name="Zhang X."/>
        </authorList>
    </citation>
    <scope>NUCLEOTIDE SEQUENCE [LARGE SCALE GENOMIC DNA]</scope>
    <source>
        <strain evidence="5 6">MH17</strain>
    </source>
</reference>
<dbReference type="InterPro" id="IPR045247">
    <property type="entry name" value="Oye-like"/>
</dbReference>
<dbReference type="EMBL" id="MKIO01000040">
    <property type="protein sequence ID" value="OLP53294.1"/>
    <property type="molecule type" value="Genomic_DNA"/>
</dbReference>
<comment type="similarity">
    <text evidence="2">Belongs to the NADH:flavin oxidoreductase/NADH oxidase family.</text>
</comment>
<dbReference type="InterPro" id="IPR001155">
    <property type="entry name" value="OxRdtase_FMN_N"/>
</dbReference>
<protein>
    <submittedName>
        <fullName evidence="5">Alkene reductase</fullName>
    </submittedName>
</protein>
<dbReference type="GO" id="GO:0016628">
    <property type="term" value="F:oxidoreductase activity, acting on the CH-CH group of donors, NAD or NADP as acceptor"/>
    <property type="evidence" value="ECO:0007669"/>
    <property type="project" value="UniProtKB-ARBA"/>
</dbReference>
<evidence type="ECO:0000313" key="5">
    <source>
        <dbReference type="EMBL" id="OLP53294.1"/>
    </source>
</evidence>
<dbReference type="SUPFAM" id="SSF51395">
    <property type="entry name" value="FMN-linked oxidoreductases"/>
    <property type="match status" value="1"/>
</dbReference>
<dbReference type="RefSeq" id="WP_075636522.1">
    <property type="nucleotide sequence ID" value="NZ_MKIO01000040.1"/>
</dbReference>
<organism evidence="5 6">
    <name type="scientific">Xaviernesmea rhizosphaerae</name>
    <dbReference type="NCBI Taxonomy" id="1672749"/>
    <lineage>
        <taxon>Bacteria</taxon>
        <taxon>Pseudomonadati</taxon>
        <taxon>Pseudomonadota</taxon>
        <taxon>Alphaproteobacteria</taxon>
        <taxon>Hyphomicrobiales</taxon>
        <taxon>Rhizobiaceae</taxon>
        <taxon>Rhizobium/Agrobacterium group</taxon>
        <taxon>Xaviernesmea</taxon>
    </lineage>
</organism>
<evidence type="ECO:0000259" key="4">
    <source>
        <dbReference type="Pfam" id="PF00724"/>
    </source>
</evidence>
<evidence type="ECO:0000256" key="2">
    <source>
        <dbReference type="ARBA" id="ARBA00005979"/>
    </source>
</evidence>
<feature type="domain" description="NADH:flavin oxidoreductase/NADH oxidase N-terminal" evidence="4">
    <location>
        <begin position="4"/>
        <end position="328"/>
    </location>
</feature>
<dbReference type="FunFam" id="3.20.20.70:FF:000059">
    <property type="entry name" value="N-ethylmaleimide reductase, FMN-linked"/>
    <property type="match status" value="1"/>
</dbReference>
<keyword evidence="3" id="KW-0560">Oxidoreductase</keyword>
<comment type="caution">
    <text evidence="5">The sequence shown here is derived from an EMBL/GenBank/DDBJ whole genome shotgun (WGS) entry which is preliminary data.</text>
</comment>
<dbReference type="AlphaFoldDB" id="A0A1Q9AEC9"/>
<dbReference type="Proteomes" id="UP000186143">
    <property type="component" value="Unassembled WGS sequence"/>
</dbReference>
<gene>
    <name evidence="5" type="ORF">BJF92_00560</name>
</gene>
<dbReference type="GO" id="GO:0005829">
    <property type="term" value="C:cytosol"/>
    <property type="evidence" value="ECO:0007669"/>
    <property type="project" value="UniProtKB-ARBA"/>
</dbReference>
<accession>A0A1Q9AEC9</accession>
<dbReference type="CDD" id="cd02933">
    <property type="entry name" value="OYE_like_FMN"/>
    <property type="match status" value="1"/>
</dbReference>
<dbReference type="InterPro" id="IPR013785">
    <property type="entry name" value="Aldolase_TIM"/>
</dbReference>
<dbReference type="GO" id="GO:0010181">
    <property type="term" value="F:FMN binding"/>
    <property type="evidence" value="ECO:0007669"/>
    <property type="project" value="InterPro"/>
</dbReference>
<dbReference type="Gene3D" id="3.20.20.70">
    <property type="entry name" value="Aldolase class I"/>
    <property type="match status" value="1"/>
</dbReference>
<dbReference type="STRING" id="1672749.BJF92_00560"/>
<name>A0A1Q9AEC9_9HYPH</name>